<dbReference type="InterPro" id="IPR041036">
    <property type="entry name" value="GH5_C"/>
</dbReference>
<dbReference type="InterPro" id="IPR001547">
    <property type="entry name" value="Glyco_hydro_5"/>
</dbReference>
<feature type="domain" description="Glycoside hydrolase family 5" evidence="6">
    <location>
        <begin position="50"/>
        <end position="386"/>
    </location>
</feature>
<dbReference type="InterPro" id="IPR052066">
    <property type="entry name" value="Glycosphingolipid_Hydrolases"/>
</dbReference>
<reference evidence="8 9" key="1">
    <citation type="submission" date="2017-06" db="EMBL/GenBank/DDBJ databases">
        <title>A platform for efficient transgenesis in Macrostomum lignano, a flatworm model organism for stem cell research.</title>
        <authorList>
            <person name="Berezikov E."/>
        </authorList>
    </citation>
    <scope>NUCLEOTIDE SEQUENCE [LARGE SCALE GENOMIC DNA]</scope>
    <source>
        <strain evidence="8">DV1</strain>
        <tissue evidence="8">Whole organism</tissue>
    </source>
</reference>
<evidence type="ECO:0000256" key="3">
    <source>
        <dbReference type="ARBA" id="ARBA00023295"/>
    </source>
</evidence>
<dbReference type="GO" id="GO:1901136">
    <property type="term" value="P:carbohydrate derivative catabolic process"/>
    <property type="evidence" value="ECO:0007669"/>
    <property type="project" value="UniProtKB-ARBA"/>
</dbReference>
<name>A0A267FS57_9PLAT</name>
<dbReference type="GO" id="GO:0016042">
    <property type="term" value="P:lipid catabolic process"/>
    <property type="evidence" value="ECO:0007669"/>
    <property type="project" value="UniProtKB-ARBA"/>
</dbReference>
<sequence length="498" mass="55089">MSRDQLLWTAFRLLLLLLPSATADSANKISVNSRGQFVDGFGRVRIFHGINSVLKQPPWYPDQMLNASRLRAYQDWGFNAVRLGTMWAGVQPRKDAVNATYLAVLSKIVTTLAEHGMYSIMDMHQDVLTSKYGSYDGVPRWLVDSFPPPPQPYPWPLPGPPTPSQWAEGYITWAVGSAFQYLYKNESGSLTHWANFWRSLASAVRTSDHVLGYELINEPWAGDVYNRPALLLPGVAGRDNLLPVYDYLTQVLAKEDPSRIVFYEPVTWSLVVGGTGSGGTGFDRLPGGPANANRSALSYHYYCWIVSPGDGIYPLWKRLACDALLLTRNLENAKEATAATGGGRFLTEFGLCAPTGQANATGTIECNEVLQRTDEEQQSWTYWDSNFTRADGSWNWDVVRSFARAYPMATAGQPVSYKFNLTSGRFDFAYQPDPEVRAPTVVFLPISVHYPSGASVNVTGGYTSRLEGNQLLVQPPSGTRRGARAAVDTVVTVTVTRK</sequence>
<dbReference type="Pfam" id="PF00150">
    <property type="entry name" value="Cellulase"/>
    <property type="match status" value="1"/>
</dbReference>
<feature type="domain" description="Glycoside hydrolase family 5 C-terminal" evidence="7">
    <location>
        <begin position="404"/>
        <end position="475"/>
    </location>
</feature>
<proteinExistence type="inferred from homology"/>
<evidence type="ECO:0000313" key="9">
    <source>
        <dbReference type="Proteomes" id="UP000215902"/>
    </source>
</evidence>
<evidence type="ECO:0000256" key="1">
    <source>
        <dbReference type="ARBA" id="ARBA00005641"/>
    </source>
</evidence>
<dbReference type="PANTHER" id="PTHR31308:SF3">
    <property type="entry name" value="ENDOGLYCOCERAMIDASE"/>
    <property type="match status" value="1"/>
</dbReference>
<dbReference type="InterPro" id="IPR017853">
    <property type="entry name" value="GH"/>
</dbReference>
<dbReference type="Gene3D" id="2.60.40.1180">
    <property type="entry name" value="Golgi alpha-mannosidase II"/>
    <property type="match status" value="1"/>
</dbReference>
<feature type="chain" id="PRO_5012989725" description="Endoglycoceramidase" evidence="5">
    <location>
        <begin position="24"/>
        <end position="498"/>
    </location>
</feature>
<evidence type="ECO:0008006" key="10">
    <source>
        <dbReference type="Google" id="ProtNLM"/>
    </source>
</evidence>
<dbReference type="Gene3D" id="3.20.20.80">
    <property type="entry name" value="Glycosidases"/>
    <property type="match status" value="1"/>
</dbReference>
<feature type="signal peptide" evidence="5">
    <location>
        <begin position="1"/>
        <end position="23"/>
    </location>
</feature>
<comment type="caution">
    <text evidence="8">The sequence shown here is derived from an EMBL/GenBank/DDBJ whole genome shotgun (WGS) entry which is preliminary data.</text>
</comment>
<accession>A0A267FS57</accession>
<evidence type="ECO:0000259" key="6">
    <source>
        <dbReference type="Pfam" id="PF00150"/>
    </source>
</evidence>
<dbReference type="STRING" id="282301.A0A267FS57"/>
<dbReference type="GO" id="GO:0004553">
    <property type="term" value="F:hydrolase activity, hydrolyzing O-glycosyl compounds"/>
    <property type="evidence" value="ECO:0007669"/>
    <property type="project" value="InterPro"/>
</dbReference>
<keyword evidence="2 4" id="KW-0378">Hydrolase</keyword>
<evidence type="ECO:0000259" key="7">
    <source>
        <dbReference type="Pfam" id="PF18564"/>
    </source>
</evidence>
<dbReference type="PANTHER" id="PTHR31308">
    <property type="match status" value="1"/>
</dbReference>
<evidence type="ECO:0000256" key="4">
    <source>
        <dbReference type="RuleBase" id="RU361153"/>
    </source>
</evidence>
<evidence type="ECO:0000313" key="8">
    <source>
        <dbReference type="EMBL" id="PAA76648.1"/>
    </source>
</evidence>
<gene>
    <name evidence="8" type="ORF">BOX15_Mlig020727g1</name>
</gene>
<dbReference type="GO" id="GO:0000272">
    <property type="term" value="P:polysaccharide catabolic process"/>
    <property type="evidence" value="ECO:0007669"/>
    <property type="project" value="InterPro"/>
</dbReference>
<dbReference type="AlphaFoldDB" id="A0A267FS57"/>
<keyword evidence="5" id="KW-0732">Signal</keyword>
<evidence type="ECO:0000256" key="5">
    <source>
        <dbReference type="SAM" id="SignalP"/>
    </source>
</evidence>
<keyword evidence="9" id="KW-1185">Reference proteome</keyword>
<organism evidence="8 9">
    <name type="scientific">Macrostomum lignano</name>
    <dbReference type="NCBI Taxonomy" id="282301"/>
    <lineage>
        <taxon>Eukaryota</taxon>
        <taxon>Metazoa</taxon>
        <taxon>Spiralia</taxon>
        <taxon>Lophotrochozoa</taxon>
        <taxon>Platyhelminthes</taxon>
        <taxon>Rhabditophora</taxon>
        <taxon>Macrostomorpha</taxon>
        <taxon>Macrostomida</taxon>
        <taxon>Macrostomidae</taxon>
        <taxon>Macrostomum</taxon>
    </lineage>
</organism>
<dbReference type="SUPFAM" id="SSF51445">
    <property type="entry name" value="(Trans)glycosidases"/>
    <property type="match status" value="1"/>
</dbReference>
<dbReference type="OrthoDB" id="1887033at2759"/>
<dbReference type="Pfam" id="PF18564">
    <property type="entry name" value="Glyco_hydro_5_C"/>
    <property type="match status" value="1"/>
</dbReference>
<dbReference type="Proteomes" id="UP000215902">
    <property type="component" value="Unassembled WGS sequence"/>
</dbReference>
<dbReference type="EMBL" id="NIVC01000807">
    <property type="protein sequence ID" value="PAA76648.1"/>
    <property type="molecule type" value="Genomic_DNA"/>
</dbReference>
<comment type="similarity">
    <text evidence="1 4">Belongs to the glycosyl hydrolase 5 (cellulase A) family.</text>
</comment>
<dbReference type="InterPro" id="IPR013780">
    <property type="entry name" value="Glyco_hydro_b"/>
</dbReference>
<protein>
    <recommendedName>
        <fullName evidence="10">Endoglycoceramidase</fullName>
    </recommendedName>
</protein>
<evidence type="ECO:0000256" key="2">
    <source>
        <dbReference type="ARBA" id="ARBA00022801"/>
    </source>
</evidence>
<keyword evidence="3 4" id="KW-0326">Glycosidase</keyword>